<accession>A0A8T2KDB3</accession>
<feature type="transmembrane region" description="Helical" evidence="8">
    <location>
        <begin position="153"/>
        <end position="170"/>
    </location>
</feature>
<feature type="transmembrane region" description="Helical" evidence="8">
    <location>
        <begin position="240"/>
        <end position="257"/>
    </location>
</feature>
<dbReference type="InterPro" id="IPR019358">
    <property type="entry name" value="NEMP_fam"/>
</dbReference>
<dbReference type="EMBL" id="JAACNH010000002">
    <property type="protein sequence ID" value="KAG8452466.1"/>
    <property type="molecule type" value="Genomic_DNA"/>
</dbReference>
<dbReference type="Pfam" id="PF10225">
    <property type="entry name" value="NEMP"/>
    <property type="match status" value="1"/>
</dbReference>
<gene>
    <name evidence="10" type="ORF">GDO86_004306</name>
</gene>
<evidence type="ECO:0000256" key="1">
    <source>
        <dbReference type="ARBA" id="ARBA00004575"/>
    </source>
</evidence>
<evidence type="ECO:0000256" key="4">
    <source>
        <dbReference type="ARBA" id="ARBA00022729"/>
    </source>
</evidence>
<keyword evidence="5 8" id="KW-1133">Transmembrane helix</keyword>
<feature type="chain" id="PRO_5036275751" description="Nuclear envelope integral membrane protein 1" evidence="9">
    <location>
        <begin position="35"/>
        <end position="420"/>
    </location>
</feature>
<dbReference type="PANTHER" id="PTHR13598:SF1">
    <property type="entry name" value="AT07567P-RELATED"/>
    <property type="match status" value="1"/>
</dbReference>
<feature type="signal peptide" evidence="9">
    <location>
        <begin position="1"/>
        <end position="34"/>
    </location>
</feature>
<keyword evidence="7" id="KW-0539">Nucleus</keyword>
<evidence type="ECO:0000313" key="11">
    <source>
        <dbReference type="Proteomes" id="UP000812440"/>
    </source>
</evidence>
<feature type="transmembrane region" description="Helical" evidence="8">
    <location>
        <begin position="269"/>
        <end position="287"/>
    </location>
</feature>
<evidence type="ECO:0000313" key="10">
    <source>
        <dbReference type="EMBL" id="KAG8452466.1"/>
    </source>
</evidence>
<dbReference type="Proteomes" id="UP000812440">
    <property type="component" value="Chromosome 2"/>
</dbReference>
<feature type="transmembrane region" description="Helical" evidence="8">
    <location>
        <begin position="177"/>
        <end position="197"/>
    </location>
</feature>
<name>A0A8T2KDB3_9PIPI</name>
<keyword evidence="6 8" id="KW-0472">Membrane</keyword>
<evidence type="ECO:0000256" key="3">
    <source>
        <dbReference type="ARBA" id="ARBA00022692"/>
    </source>
</evidence>
<evidence type="ECO:0000256" key="6">
    <source>
        <dbReference type="ARBA" id="ARBA00023136"/>
    </source>
</evidence>
<evidence type="ECO:0000256" key="2">
    <source>
        <dbReference type="ARBA" id="ARBA00005748"/>
    </source>
</evidence>
<keyword evidence="11" id="KW-1185">Reference proteome</keyword>
<dbReference type="PANTHER" id="PTHR13598">
    <property type="entry name" value="AT07567P-RELATED"/>
    <property type="match status" value="1"/>
</dbReference>
<comment type="caution">
    <text evidence="10">The sequence shown here is derived from an EMBL/GenBank/DDBJ whole genome shotgun (WGS) entry which is preliminary data.</text>
</comment>
<evidence type="ECO:0008006" key="12">
    <source>
        <dbReference type="Google" id="ProtNLM"/>
    </source>
</evidence>
<dbReference type="GO" id="GO:0005637">
    <property type="term" value="C:nuclear inner membrane"/>
    <property type="evidence" value="ECO:0007669"/>
    <property type="project" value="UniProtKB-SubCell"/>
</dbReference>
<comment type="subcellular location">
    <subcellularLocation>
        <location evidence="1">Nucleus inner membrane</location>
        <topology evidence="1">Multi-pass membrane protein</topology>
        <orientation evidence="1">Nucleoplasmic side</orientation>
    </subcellularLocation>
</comment>
<dbReference type="AlphaFoldDB" id="A0A8T2KDB3"/>
<keyword evidence="3 8" id="KW-0812">Transmembrane</keyword>
<comment type="similarity">
    <text evidence="2">Belongs to the NEMP family.</text>
</comment>
<protein>
    <recommendedName>
        <fullName evidence="12">Nuclear envelope integral membrane protein 1</fullName>
    </recommendedName>
</protein>
<feature type="transmembrane region" description="Helical" evidence="8">
    <location>
        <begin position="209"/>
        <end position="228"/>
    </location>
</feature>
<keyword evidence="4 9" id="KW-0732">Signal</keyword>
<dbReference type="EMBL" id="JAACNH010000002">
    <property type="protein sequence ID" value="KAG8452467.1"/>
    <property type="molecule type" value="Genomic_DNA"/>
</dbReference>
<evidence type="ECO:0000256" key="9">
    <source>
        <dbReference type="SAM" id="SignalP"/>
    </source>
</evidence>
<organism evidence="10 11">
    <name type="scientific">Hymenochirus boettgeri</name>
    <name type="common">Congo dwarf clawed frog</name>
    <dbReference type="NCBI Taxonomy" id="247094"/>
    <lineage>
        <taxon>Eukaryota</taxon>
        <taxon>Metazoa</taxon>
        <taxon>Chordata</taxon>
        <taxon>Craniata</taxon>
        <taxon>Vertebrata</taxon>
        <taxon>Euteleostomi</taxon>
        <taxon>Amphibia</taxon>
        <taxon>Batrachia</taxon>
        <taxon>Anura</taxon>
        <taxon>Pipoidea</taxon>
        <taxon>Pipidae</taxon>
        <taxon>Pipinae</taxon>
        <taxon>Hymenochirus</taxon>
    </lineage>
</organism>
<evidence type="ECO:0000256" key="5">
    <source>
        <dbReference type="ARBA" id="ARBA00022989"/>
    </source>
</evidence>
<sequence>MAGEVEGRQRRASWGVRALLSVLLSLLLDSCIVAAENQIRVITLIEGRTVQYNQSNNFCYERTLEPKWTDNWTKIQIRVNGTEMLRVTQVENEDKFKEMETFSFFGMFSSFLKEKVNETFINVDLYSNKTCIRVHVIKADTYYSITLSRGFDTKLFLGFMLGLVLFFYAESLSRSHIFCYGTGVTAGMVASVLILMFLLSKLVPKKGPFFALLLGGWSFSLYITQIVFKNLQAICTEYWQYLLGYMSIVGFVCFAFIYKSGPLENERSINILTWTLQLIGLLLMYVCEQIRQMALTVTVIAFCTKQIEYPVRWIYRIYSKVNLSRTKPSPPRLLSKEEYRMQGELETRKALDELRGYCNSPEFPKWKVISCIQSPKRFAEFAEGSFHLTANEVSVHEQEYSLGGTFSEDELFGDDSDVEE</sequence>
<evidence type="ECO:0000256" key="7">
    <source>
        <dbReference type="ARBA" id="ARBA00023242"/>
    </source>
</evidence>
<reference evidence="10" key="1">
    <citation type="thesis" date="2020" institute="ProQuest LLC" country="789 East Eisenhower Parkway, Ann Arbor, MI, USA">
        <title>Comparative Genomics and Chromosome Evolution.</title>
        <authorList>
            <person name="Mudd A.B."/>
        </authorList>
    </citation>
    <scope>NUCLEOTIDE SEQUENCE</scope>
    <source>
        <strain evidence="10">Female2</strain>
        <tissue evidence="10">Blood</tissue>
    </source>
</reference>
<dbReference type="OrthoDB" id="509138at2759"/>
<proteinExistence type="inferred from homology"/>
<evidence type="ECO:0000256" key="8">
    <source>
        <dbReference type="SAM" id="Phobius"/>
    </source>
</evidence>